<sequence>MGMAGAENSAHRHSHPRLPPALRSPLCPDDFCPAALPSEPPPPLALDALRKPDTELWLIRTPADFSPASLNGCKVPLVGFQTLKSHRNEAGIRQRYQVLSSTSTGPETLLAPGTSADGQLVPAPALQGTLSVIEVPRNKLSGQFLHAIPTSPPPQIPPGLRPRFQAFGGRQPVVGPPAPSGAGKAREMKSPQKRKKSESVSLSPRPQEVLIGEGGPDSAPGQALGQEMPELKEQMAIRIEEEVAALLPIKKKKKKKKEQEGEVQEPAGEVPVMELRQEASFSPTKPKKSKKKRELEREMIEQEERQPEAEVQADPPKESTPSSAKKKSRRRQEAGGEMLEPEQAAGMKEEIAVPPSPKREKEEPGGEMLDQETVVTESIKEADSLPIKKKKKKRKKPEEGEEMLPEPPKETDSPAWIPESVTPNPGQGAEEKRKKKKKRL</sequence>
<dbReference type="AlphaFoldDB" id="A0A5F8G3Y5"/>
<keyword evidence="3" id="KW-1185">Reference proteome</keyword>
<dbReference type="PANTHER" id="PTHR15484">
    <property type="entry name" value="DNA-DIRECTED RNA POLYMERASE I SUBUNIT RPA34"/>
    <property type="match status" value="1"/>
</dbReference>
<feature type="region of interest" description="Disordered" evidence="1">
    <location>
        <begin position="149"/>
        <end position="440"/>
    </location>
</feature>
<feature type="compositionally biased region" description="Basic and acidic residues" evidence="1">
    <location>
        <begin position="347"/>
        <end position="364"/>
    </location>
</feature>
<feature type="compositionally biased region" description="Basic and acidic residues" evidence="1">
    <location>
        <begin position="229"/>
        <end position="241"/>
    </location>
</feature>
<dbReference type="GO" id="GO:0006360">
    <property type="term" value="P:transcription by RNA polymerase I"/>
    <property type="evidence" value="ECO:0007669"/>
    <property type="project" value="InterPro"/>
</dbReference>
<reference evidence="2 3" key="1">
    <citation type="journal article" date="2007" name="Nature">
        <title>Genome of the marsupial Monodelphis domestica reveals innovation in non-coding sequences.</title>
        <authorList>
            <person name="Mikkelsen T.S."/>
            <person name="Wakefield M.J."/>
            <person name="Aken B."/>
            <person name="Amemiya C.T."/>
            <person name="Chang J.L."/>
            <person name="Duke S."/>
            <person name="Garber M."/>
            <person name="Gentles A.J."/>
            <person name="Goodstadt L."/>
            <person name="Heger A."/>
            <person name="Jurka J."/>
            <person name="Kamal M."/>
            <person name="Mauceli E."/>
            <person name="Searle S.M."/>
            <person name="Sharpe T."/>
            <person name="Baker M.L."/>
            <person name="Batzer M.A."/>
            <person name="Benos P.V."/>
            <person name="Belov K."/>
            <person name="Clamp M."/>
            <person name="Cook A."/>
            <person name="Cuff J."/>
            <person name="Das R."/>
            <person name="Davidow L."/>
            <person name="Deakin J.E."/>
            <person name="Fazzari M.J."/>
            <person name="Glass J.L."/>
            <person name="Grabherr M."/>
            <person name="Greally J.M."/>
            <person name="Gu W."/>
            <person name="Hore T.A."/>
            <person name="Huttley G.A."/>
            <person name="Kleber M."/>
            <person name="Jirtle R.L."/>
            <person name="Koina E."/>
            <person name="Lee J.T."/>
            <person name="Mahony S."/>
            <person name="Marra M.A."/>
            <person name="Miller R.D."/>
            <person name="Nicholls R.D."/>
            <person name="Oda M."/>
            <person name="Papenfuss A.T."/>
            <person name="Parra Z.E."/>
            <person name="Pollock D.D."/>
            <person name="Ray D.A."/>
            <person name="Schein J.E."/>
            <person name="Speed T.P."/>
            <person name="Thompson K."/>
            <person name="VandeBerg J.L."/>
            <person name="Wade C.M."/>
            <person name="Walker J.A."/>
            <person name="Waters P.D."/>
            <person name="Webber C."/>
            <person name="Weidman J.R."/>
            <person name="Xie X."/>
            <person name="Zody M.C."/>
            <person name="Baldwin J."/>
            <person name="Abdouelleil A."/>
            <person name="Abdulkadir J."/>
            <person name="Abebe A."/>
            <person name="Abera B."/>
            <person name="Abreu J."/>
            <person name="Acer S.C."/>
            <person name="Aftuck L."/>
            <person name="Alexander A."/>
            <person name="An P."/>
            <person name="Anderson E."/>
            <person name="Anderson S."/>
            <person name="Arachi H."/>
            <person name="Azer M."/>
            <person name="Bachantsang P."/>
            <person name="Barry A."/>
            <person name="Bayul T."/>
            <person name="Berlin A."/>
            <person name="Bessette D."/>
            <person name="Bloom T."/>
            <person name="Bloom T."/>
            <person name="Boguslavskiy L."/>
            <person name="Bonnet C."/>
            <person name="Boukhgalter B."/>
            <person name="Bourzgui I."/>
            <person name="Brown A."/>
            <person name="Cahill P."/>
            <person name="Channer S."/>
            <person name="Cheshatsang Y."/>
            <person name="Chuda L."/>
            <person name="Citroen M."/>
            <person name="Collymore A."/>
            <person name="Cooke P."/>
            <person name="Costello M."/>
            <person name="D'Aco K."/>
            <person name="Daza R."/>
            <person name="De Haan G."/>
            <person name="DeGray S."/>
            <person name="DeMaso C."/>
            <person name="Dhargay N."/>
            <person name="Dooley K."/>
            <person name="Dooley E."/>
            <person name="Doricent M."/>
            <person name="Dorje P."/>
            <person name="Dorjee K."/>
            <person name="Dupes A."/>
            <person name="Elong R."/>
            <person name="Falk J."/>
            <person name="Farina A."/>
            <person name="Faro S."/>
            <person name="Ferguson D."/>
            <person name="Fisher S."/>
            <person name="Foley C.D."/>
            <person name="Franke A."/>
            <person name="Friedrich D."/>
            <person name="Gadbois L."/>
            <person name="Gearin G."/>
            <person name="Gearin C.R."/>
            <person name="Giannoukos G."/>
            <person name="Goode T."/>
            <person name="Graham J."/>
            <person name="Grandbois E."/>
            <person name="Grewal S."/>
            <person name="Gyaltsen K."/>
            <person name="Hafez N."/>
            <person name="Hagos B."/>
            <person name="Hall J."/>
            <person name="Henson C."/>
            <person name="Hollinger A."/>
            <person name="Honan T."/>
            <person name="Huard M.D."/>
            <person name="Hughes L."/>
            <person name="Hurhula B."/>
            <person name="Husby M.E."/>
            <person name="Kamat A."/>
            <person name="Kanga B."/>
            <person name="Kashin S."/>
            <person name="Khazanovich D."/>
            <person name="Kisner P."/>
            <person name="Lance K."/>
            <person name="Lara M."/>
            <person name="Lee W."/>
            <person name="Lennon N."/>
            <person name="Letendre F."/>
            <person name="LeVine R."/>
            <person name="Lipovsky A."/>
            <person name="Liu X."/>
            <person name="Liu J."/>
            <person name="Liu S."/>
            <person name="Lokyitsang T."/>
            <person name="Lokyitsang Y."/>
            <person name="Lubonja R."/>
            <person name="Lui A."/>
            <person name="MacDonald P."/>
            <person name="Magnisalis V."/>
            <person name="Maru K."/>
            <person name="Matthews C."/>
            <person name="McCusker W."/>
            <person name="McDonough S."/>
            <person name="Mehta T."/>
            <person name="Meldrim J."/>
            <person name="Meneus L."/>
            <person name="Mihai O."/>
            <person name="Mihalev A."/>
            <person name="Mihova T."/>
            <person name="Mittelman R."/>
            <person name="Mlenga V."/>
            <person name="Montmayeur A."/>
            <person name="Mulrain L."/>
            <person name="Navidi A."/>
            <person name="Naylor J."/>
            <person name="Negash T."/>
            <person name="Nguyen T."/>
            <person name="Nguyen N."/>
            <person name="Nicol R."/>
            <person name="Norbu C."/>
            <person name="Norbu N."/>
            <person name="Novod N."/>
            <person name="O'Neill B."/>
            <person name="Osman S."/>
            <person name="Markiewicz E."/>
            <person name="Oyono O.L."/>
            <person name="Patti C."/>
            <person name="Phunkhang P."/>
            <person name="Pierre F."/>
            <person name="Priest M."/>
            <person name="Raghuraman S."/>
            <person name="Rege F."/>
            <person name="Reyes R."/>
            <person name="Rise C."/>
            <person name="Rogov P."/>
            <person name="Ross K."/>
            <person name="Ryan E."/>
            <person name="Settipalli S."/>
            <person name="Shea T."/>
            <person name="Sherpa N."/>
            <person name="Shi L."/>
            <person name="Shih D."/>
            <person name="Sparrow T."/>
            <person name="Spaulding J."/>
            <person name="Stalker J."/>
            <person name="Stange-Thomann N."/>
            <person name="Stavropoulos S."/>
            <person name="Stone C."/>
            <person name="Strader C."/>
            <person name="Tesfaye S."/>
            <person name="Thomson T."/>
            <person name="Thoulutsang Y."/>
            <person name="Thoulutsang D."/>
            <person name="Topham K."/>
            <person name="Topping I."/>
            <person name="Tsamla T."/>
            <person name="Vassiliev H."/>
            <person name="Vo A."/>
            <person name="Wangchuk T."/>
            <person name="Wangdi T."/>
            <person name="Weiand M."/>
            <person name="Wilkinson J."/>
            <person name="Wilson A."/>
            <person name="Yadav S."/>
            <person name="Young G."/>
            <person name="Yu Q."/>
            <person name="Zembek L."/>
            <person name="Zhong D."/>
            <person name="Zimmer A."/>
            <person name="Zwirko Z."/>
            <person name="Jaffe D.B."/>
            <person name="Alvarez P."/>
            <person name="Brockman W."/>
            <person name="Butler J."/>
            <person name="Chin C."/>
            <person name="Gnerre S."/>
            <person name="MacCallum I."/>
            <person name="Graves J.A."/>
            <person name="Ponting C.P."/>
            <person name="Breen M."/>
            <person name="Samollow P.B."/>
            <person name="Lander E.S."/>
            <person name="Lindblad-Toh K."/>
        </authorList>
    </citation>
    <scope>NUCLEOTIDE SEQUENCE [LARGE SCALE GENOMIC DNA]</scope>
</reference>
<reference evidence="2" key="2">
    <citation type="submission" date="2025-08" db="UniProtKB">
        <authorList>
            <consortium name="Ensembl"/>
        </authorList>
    </citation>
    <scope>IDENTIFICATION</scope>
</reference>
<dbReference type="InterPro" id="IPR013240">
    <property type="entry name" value="DNA-dir_RNA_pol1_su_RPA34"/>
</dbReference>
<evidence type="ECO:0000256" key="1">
    <source>
        <dbReference type="SAM" id="MobiDB-lite"/>
    </source>
</evidence>
<name>A0A5F8G3Y5_MONDO</name>
<reference evidence="2" key="3">
    <citation type="submission" date="2025-09" db="UniProtKB">
        <authorList>
            <consortium name="Ensembl"/>
        </authorList>
    </citation>
    <scope>IDENTIFICATION</scope>
</reference>
<evidence type="ECO:0008006" key="4">
    <source>
        <dbReference type="Google" id="ProtNLM"/>
    </source>
</evidence>
<dbReference type="STRING" id="13616.ENSMODP00000042153"/>
<evidence type="ECO:0000313" key="2">
    <source>
        <dbReference type="Ensembl" id="ENSMODP00000042153.1"/>
    </source>
</evidence>
<dbReference type="Proteomes" id="UP000002280">
    <property type="component" value="Chromosome 4"/>
</dbReference>
<dbReference type="PANTHER" id="PTHR15484:SF8">
    <property type="entry name" value="DNA-DIRECTED RNA POLYMERASE I SUBUNIT RPA34"/>
    <property type="match status" value="1"/>
</dbReference>
<dbReference type="FunCoup" id="A0A5F8G3Y5">
    <property type="interactions" value="729"/>
</dbReference>
<dbReference type="Ensembl" id="ENSMODT00000068988.1">
    <property type="protein sequence ID" value="ENSMODP00000042153.1"/>
    <property type="gene ID" value="ENSMODG00000041059.1"/>
</dbReference>
<dbReference type="InParanoid" id="A0A5F8G3Y5"/>
<organism evidence="2 3">
    <name type="scientific">Monodelphis domestica</name>
    <name type="common">Gray short-tailed opossum</name>
    <dbReference type="NCBI Taxonomy" id="13616"/>
    <lineage>
        <taxon>Eukaryota</taxon>
        <taxon>Metazoa</taxon>
        <taxon>Chordata</taxon>
        <taxon>Craniata</taxon>
        <taxon>Vertebrata</taxon>
        <taxon>Euteleostomi</taxon>
        <taxon>Mammalia</taxon>
        <taxon>Metatheria</taxon>
        <taxon>Didelphimorphia</taxon>
        <taxon>Didelphidae</taxon>
        <taxon>Monodelphis</taxon>
    </lineage>
</organism>
<feature type="compositionally biased region" description="Basic and acidic residues" evidence="1">
    <location>
        <begin position="293"/>
        <end position="308"/>
    </location>
</feature>
<dbReference type="Gene3D" id="6.20.250.70">
    <property type="match status" value="1"/>
</dbReference>
<dbReference type="GeneTree" id="ENSGT00450000040362"/>
<dbReference type="OMA" id="RIFDGPQ"/>
<feature type="compositionally biased region" description="Pro residues" evidence="1">
    <location>
        <begin position="150"/>
        <end position="160"/>
    </location>
</feature>
<feature type="region of interest" description="Disordered" evidence="1">
    <location>
        <begin position="1"/>
        <end position="23"/>
    </location>
</feature>
<evidence type="ECO:0000313" key="3">
    <source>
        <dbReference type="Proteomes" id="UP000002280"/>
    </source>
</evidence>
<accession>A0A5F8G3Y5</accession>
<dbReference type="GO" id="GO:0005736">
    <property type="term" value="C:RNA polymerase I complex"/>
    <property type="evidence" value="ECO:0000318"/>
    <property type="project" value="GO_Central"/>
</dbReference>
<dbReference type="Pfam" id="PF08208">
    <property type="entry name" value="RNA_polI_A34"/>
    <property type="match status" value="1"/>
</dbReference>
<proteinExistence type="predicted"/>
<dbReference type="Bgee" id="ENSMODG00000041059">
    <property type="expression patterns" value="Expressed in forelimb bud and 19 other cell types or tissues"/>
</dbReference>
<protein>
    <recommendedName>
        <fullName evidence="4">CD3e molecule associated protein</fullName>
    </recommendedName>
</protein>